<dbReference type="EMBL" id="JAPNKE010000002">
    <property type="protein sequence ID" value="MCY1008851.1"/>
    <property type="molecule type" value="Genomic_DNA"/>
</dbReference>
<gene>
    <name evidence="1" type="ORF">OV079_25500</name>
</gene>
<evidence type="ECO:0000313" key="1">
    <source>
        <dbReference type="EMBL" id="MCY1008851.1"/>
    </source>
</evidence>
<sequence>MQTDVAGAGRLGQVDLVLVEEADVVEGLGAGDAALLEDLLELAEVLGAALAGAEAAAVFGAGAAARVLGGAAVAAGGGEEQERGRGGGRVVTWLLVPVD</sequence>
<keyword evidence="2" id="KW-1185">Reference proteome</keyword>
<organism evidence="1 2">
    <name type="scientific">Nannocystis pusilla</name>
    <dbReference type="NCBI Taxonomy" id="889268"/>
    <lineage>
        <taxon>Bacteria</taxon>
        <taxon>Pseudomonadati</taxon>
        <taxon>Myxococcota</taxon>
        <taxon>Polyangia</taxon>
        <taxon>Nannocystales</taxon>
        <taxon>Nannocystaceae</taxon>
        <taxon>Nannocystis</taxon>
    </lineage>
</organism>
<proteinExistence type="predicted"/>
<name>A0A9X3ES47_9BACT</name>
<dbReference type="RefSeq" id="WP_267771478.1">
    <property type="nucleotide sequence ID" value="NZ_JAPNKE010000002.1"/>
</dbReference>
<evidence type="ECO:0000313" key="2">
    <source>
        <dbReference type="Proteomes" id="UP001150924"/>
    </source>
</evidence>
<dbReference type="AlphaFoldDB" id="A0A9X3ES47"/>
<comment type="caution">
    <text evidence="1">The sequence shown here is derived from an EMBL/GenBank/DDBJ whole genome shotgun (WGS) entry which is preliminary data.</text>
</comment>
<reference evidence="1" key="1">
    <citation type="submission" date="2022-11" db="EMBL/GenBank/DDBJ databases">
        <title>Minimal conservation of predation-associated metabolite biosynthetic gene clusters underscores biosynthetic potential of Myxococcota including descriptions for ten novel species: Archangium lansinium sp. nov., Myxococcus landrumus sp. nov., Nannocystis bai.</title>
        <authorList>
            <person name="Ahearne A."/>
            <person name="Stevens C."/>
            <person name="Phillips K."/>
        </authorList>
    </citation>
    <scope>NUCLEOTIDE SEQUENCE</scope>
    <source>
        <strain evidence="1">Na p29</strain>
    </source>
</reference>
<protein>
    <submittedName>
        <fullName evidence="1">Uncharacterized protein</fullName>
    </submittedName>
</protein>
<accession>A0A9X3ES47</accession>
<dbReference type="Proteomes" id="UP001150924">
    <property type="component" value="Unassembled WGS sequence"/>
</dbReference>